<name>A0A918T3M8_9ACTN</name>
<dbReference type="InterPro" id="IPR005754">
    <property type="entry name" value="Sortase"/>
</dbReference>
<sequence length="261" mass="27641">MRGRVRRGATRTAAVTTRSVRPERGAADPPLPFSRRHEGRTMPPKDFRVPERRRRHPWGVLALAMLSGLAMMRNGVDVAGGPPQPAAAARPAARPVAPPPAEASAGLRPLPFAPASRIRVPAIGVAAPIMDVGLDAEGWVAAPPPEDANLAGWYQNGIAPGQRGTAVIVGHVDNKKGPAVFYGLGAVEKGQHVEVERYDGRVAVFEVYGVEVYSKADFPGPQVYGDTGQPELRVITCGGGYTRAGGYDGNVVVYARMVASR</sequence>
<protein>
    <submittedName>
        <fullName evidence="3">Class F sortase</fullName>
    </submittedName>
</protein>
<organism evidence="3 4">
    <name type="scientific">Streptomyces termitum</name>
    <dbReference type="NCBI Taxonomy" id="67368"/>
    <lineage>
        <taxon>Bacteria</taxon>
        <taxon>Bacillati</taxon>
        <taxon>Actinomycetota</taxon>
        <taxon>Actinomycetes</taxon>
        <taxon>Kitasatosporales</taxon>
        <taxon>Streptomycetaceae</taxon>
        <taxon>Streptomyces</taxon>
    </lineage>
</organism>
<dbReference type="Pfam" id="PF04203">
    <property type="entry name" value="Sortase"/>
    <property type="match status" value="1"/>
</dbReference>
<proteinExistence type="predicted"/>
<evidence type="ECO:0000256" key="1">
    <source>
        <dbReference type="ARBA" id="ARBA00022801"/>
    </source>
</evidence>
<keyword evidence="4" id="KW-1185">Reference proteome</keyword>
<dbReference type="Proteomes" id="UP000644020">
    <property type="component" value="Unassembled WGS sequence"/>
</dbReference>
<evidence type="ECO:0000313" key="3">
    <source>
        <dbReference type="EMBL" id="GHA87953.1"/>
    </source>
</evidence>
<dbReference type="NCBIfam" id="NF033748">
    <property type="entry name" value="class_F_sortase"/>
    <property type="match status" value="1"/>
</dbReference>
<feature type="compositionally biased region" description="Basic and acidic residues" evidence="2">
    <location>
        <begin position="35"/>
        <end position="48"/>
    </location>
</feature>
<dbReference type="CDD" id="cd05829">
    <property type="entry name" value="Sortase_F"/>
    <property type="match status" value="1"/>
</dbReference>
<dbReference type="AlphaFoldDB" id="A0A918T3M8"/>
<feature type="compositionally biased region" description="Low complexity" evidence="2">
    <location>
        <begin position="10"/>
        <end position="19"/>
    </location>
</feature>
<comment type="caution">
    <text evidence="3">The sequence shown here is derived from an EMBL/GenBank/DDBJ whole genome shotgun (WGS) entry which is preliminary data.</text>
</comment>
<keyword evidence="1" id="KW-0378">Hydrolase</keyword>
<dbReference type="InterPro" id="IPR042001">
    <property type="entry name" value="Sortase_F"/>
</dbReference>
<evidence type="ECO:0000256" key="2">
    <source>
        <dbReference type="SAM" id="MobiDB-lite"/>
    </source>
</evidence>
<evidence type="ECO:0000313" key="4">
    <source>
        <dbReference type="Proteomes" id="UP000644020"/>
    </source>
</evidence>
<feature type="region of interest" description="Disordered" evidence="2">
    <location>
        <begin position="82"/>
        <end position="104"/>
    </location>
</feature>
<dbReference type="SUPFAM" id="SSF63817">
    <property type="entry name" value="Sortase"/>
    <property type="match status" value="1"/>
</dbReference>
<accession>A0A918T3M8</accession>
<feature type="compositionally biased region" description="Low complexity" evidence="2">
    <location>
        <begin position="86"/>
        <end position="95"/>
    </location>
</feature>
<dbReference type="InterPro" id="IPR023365">
    <property type="entry name" value="Sortase_dom-sf"/>
</dbReference>
<reference evidence="3" key="1">
    <citation type="journal article" date="2014" name="Int. J. Syst. Evol. Microbiol.">
        <title>Complete genome sequence of Corynebacterium casei LMG S-19264T (=DSM 44701T), isolated from a smear-ripened cheese.</title>
        <authorList>
            <consortium name="US DOE Joint Genome Institute (JGI-PGF)"/>
            <person name="Walter F."/>
            <person name="Albersmeier A."/>
            <person name="Kalinowski J."/>
            <person name="Ruckert C."/>
        </authorList>
    </citation>
    <scope>NUCLEOTIDE SEQUENCE</scope>
    <source>
        <strain evidence="3">JCM 4518</strain>
    </source>
</reference>
<reference evidence="3" key="2">
    <citation type="submission" date="2020-09" db="EMBL/GenBank/DDBJ databases">
        <authorList>
            <person name="Sun Q."/>
            <person name="Ohkuma M."/>
        </authorList>
    </citation>
    <scope>NUCLEOTIDE SEQUENCE</scope>
    <source>
        <strain evidence="3">JCM 4518</strain>
    </source>
</reference>
<dbReference type="GO" id="GO:0016787">
    <property type="term" value="F:hydrolase activity"/>
    <property type="evidence" value="ECO:0007669"/>
    <property type="project" value="UniProtKB-KW"/>
</dbReference>
<feature type="region of interest" description="Disordered" evidence="2">
    <location>
        <begin position="1"/>
        <end position="48"/>
    </location>
</feature>
<dbReference type="Gene3D" id="2.40.260.10">
    <property type="entry name" value="Sortase"/>
    <property type="match status" value="1"/>
</dbReference>
<gene>
    <name evidence="3" type="ORF">GCM10010305_34470</name>
</gene>
<dbReference type="EMBL" id="BMUL01000008">
    <property type="protein sequence ID" value="GHA87953.1"/>
    <property type="molecule type" value="Genomic_DNA"/>
</dbReference>